<dbReference type="Proteomes" id="UP000321827">
    <property type="component" value="Unassembled WGS sequence"/>
</dbReference>
<dbReference type="RefSeq" id="WP_246104078.1">
    <property type="nucleotide sequence ID" value="NZ_BJXN01000003.1"/>
</dbReference>
<dbReference type="EMBL" id="BJXN01000003">
    <property type="protein sequence ID" value="GEM89110.1"/>
    <property type="molecule type" value="Genomic_DNA"/>
</dbReference>
<feature type="region of interest" description="Disordered" evidence="1">
    <location>
        <begin position="43"/>
        <end position="63"/>
    </location>
</feature>
<protein>
    <submittedName>
        <fullName evidence="2">Uncharacterized protein</fullName>
    </submittedName>
</protein>
<evidence type="ECO:0000313" key="2">
    <source>
        <dbReference type="EMBL" id="GEM89110.1"/>
    </source>
</evidence>
<comment type="caution">
    <text evidence="2">The sequence shown here is derived from an EMBL/GenBank/DDBJ whole genome shotgun (WGS) entry which is preliminary data.</text>
</comment>
<sequence>MPKGLSAARKGETIELVLSDGTAEERLRLLAIELAEALARLQAPGYPTMDPEELEDKPNDAPNYTTATVELLEPEGLLTLRKVRVPGPDLLEFTTPSGSVYEFEWGPAFAYLEPLLPR</sequence>
<reference evidence="2 3" key="1">
    <citation type="submission" date="2019-07" db="EMBL/GenBank/DDBJ databases">
        <title>Whole genome shotgun sequence of Oceanithermus desulfurans NBRC 100063.</title>
        <authorList>
            <person name="Hosoyama A."/>
            <person name="Uohara A."/>
            <person name="Ohji S."/>
            <person name="Ichikawa N."/>
        </authorList>
    </citation>
    <scope>NUCLEOTIDE SEQUENCE [LARGE SCALE GENOMIC DNA]</scope>
    <source>
        <strain evidence="2 3">NBRC 100063</strain>
    </source>
</reference>
<accession>A0A511RHJ4</accession>
<proteinExistence type="predicted"/>
<evidence type="ECO:0000256" key="1">
    <source>
        <dbReference type="SAM" id="MobiDB-lite"/>
    </source>
</evidence>
<name>A0A511RHJ4_9DEIN</name>
<organism evidence="2 3">
    <name type="scientific">Oceanithermus desulfurans NBRC 100063</name>
    <dbReference type="NCBI Taxonomy" id="1227550"/>
    <lineage>
        <taxon>Bacteria</taxon>
        <taxon>Thermotogati</taxon>
        <taxon>Deinococcota</taxon>
        <taxon>Deinococci</taxon>
        <taxon>Thermales</taxon>
        <taxon>Thermaceae</taxon>
        <taxon>Oceanithermus</taxon>
    </lineage>
</organism>
<evidence type="ECO:0000313" key="3">
    <source>
        <dbReference type="Proteomes" id="UP000321827"/>
    </source>
</evidence>
<dbReference type="AlphaFoldDB" id="A0A511RHJ4"/>
<gene>
    <name evidence="2" type="ORF">ODE01S_05440</name>
</gene>